<dbReference type="Proteomes" id="UP000054015">
    <property type="component" value="Unassembled WGS sequence"/>
</dbReference>
<protein>
    <submittedName>
        <fullName evidence="2">Uncharacterized protein</fullName>
    </submittedName>
</protein>
<organism evidence="2 3">
    <name type="scientific">Archaeoglobus fulgidus</name>
    <dbReference type="NCBI Taxonomy" id="2234"/>
    <lineage>
        <taxon>Archaea</taxon>
        <taxon>Methanobacteriati</taxon>
        <taxon>Methanobacteriota</taxon>
        <taxon>Archaeoglobi</taxon>
        <taxon>Archaeoglobales</taxon>
        <taxon>Archaeoglobaceae</taxon>
        <taxon>Archaeoglobus</taxon>
    </lineage>
</organism>
<dbReference type="EMBL" id="LGEX01000098">
    <property type="protein sequence ID" value="KUK05595.1"/>
    <property type="molecule type" value="Genomic_DNA"/>
</dbReference>
<feature type="compositionally biased region" description="Basic and acidic residues" evidence="1">
    <location>
        <begin position="22"/>
        <end position="34"/>
    </location>
</feature>
<accession>A0A101DZC8</accession>
<feature type="region of interest" description="Disordered" evidence="1">
    <location>
        <begin position="1"/>
        <end position="34"/>
    </location>
</feature>
<evidence type="ECO:0000313" key="2">
    <source>
        <dbReference type="EMBL" id="KUK05595.1"/>
    </source>
</evidence>
<reference evidence="3" key="1">
    <citation type="journal article" date="2015" name="MBio">
        <title>Genome-Resolved Metagenomic Analysis Reveals Roles for Candidate Phyla and Other Microbial Community Members in Biogeochemical Transformations in Oil Reservoirs.</title>
        <authorList>
            <person name="Hu P."/>
            <person name="Tom L."/>
            <person name="Singh A."/>
            <person name="Thomas B.C."/>
            <person name="Baker B.J."/>
            <person name="Piceno Y.M."/>
            <person name="Andersen G.L."/>
            <person name="Banfield J.F."/>
        </authorList>
    </citation>
    <scope>NUCLEOTIDE SEQUENCE [LARGE SCALE GENOMIC DNA]</scope>
</reference>
<comment type="caution">
    <text evidence="2">The sequence shown here is derived from an EMBL/GenBank/DDBJ whole genome shotgun (WGS) entry which is preliminary data.</text>
</comment>
<dbReference type="AlphaFoldDB" id="A0A101DZC8"/>
<gene>
    <name evidence="2" type="ORF">XD48_2178</name>
</gene>
<evidence type="ECO:0000313" key="3">
    <source>
        <dbReference type="Proteomes" id="UP000054015"/>
    </source>
</evidence>
<proteinExistence type="predicted"/>
<evidence type="ECO:0000256" key="1">
    <source>
        <dbReference type="SAM" id="MobiDB-lite"/>
    </source>
</evidence>
<name>A0A101DZC8_ARCFL</name>
<sequence length="78" mass="8539">MTSITKKRMVANISGGSRSTKICRDPQRSRKKAERGLTRGDLLVGATQLFIIEFFGNASGNFSLSFLPFSRTLPASKS</sequence>